<dbReference type="InterPro" id="IPR012786">
    <property type="entry name" value="Protocat_dOase_a"/>
</dbReference>
<gene>
    <name evidence="6" type="primary">pcaG</name>
    <name evidence="6" type="ORF">GCM10009750_21460</name>
</gene>
<evidence type="ECO:0000256" key="1">
    <source>
        <dbReference type="ARBA" id="ARBA00007825"/>
    </source>
</evidence>
<comment type="similarity">
    <text evidence="1">Belongs to the intradiol ring-cleavage dioxygenase family.</text>
</comment>
<keyword evidence="2" id="KW-0223">Dioxygenase</keyword>
<evidence type="ECO:0000256" key="2">
    <source>
        <dbReference type="ARBA" id="ARBA00022964"/>
    </source>
</evidence>
<dbReference type="NCBIfam" id="TIGR02423">
    <property type="entry name" value="protocat_alph"/>
    <property type="match status" value="1"/>
</dbReference>
<dbReference type="PANTHER" id="PTHR33711:SF9">
    <property type="entry name" value="PROTOCATECHUATE 3,4-DIOXYGENASE ALPHA CHAIN"/>
    <property type="match status" value="1"/>
</dbReference>
<keyword evidence="7" id="KW-1185">Reference proteome</keyword>
<feature type="region of interest" description="Disordered" evidence="4">
    <location>
        <begin position="1"/>
        <end position="39"/>
    </location>
</feature>
<reference evidence="7" key="1">
    <citation type="journal article" date="2019" name="Int. J. Syst. Evol. Microbiol.">
        <title>The Global Catalogue of Microorganisms (GCM) 10K type strain sequencing project: providing services to taxonomists for standard genome sequencing and annotation.</title>
        <authorList>
            <consortium name="The Broad Institute Genomics Platform"/>
            <consortium name="The Broad Institute Genome Sequencing Center for Infectious Disease"/>
            <person name="Wu L."/>
            <person name="Ma J."/>
        </authorList>
    </citation>
    <scope>NUCLEOTIDE SEQUENCE [LARGE SCALE GENOMIC DNA]</scope>
    <source>
        <strain evidence="7">JCM 14323</strain>
    </source>
</reference>
<feature type="compositionally biased region" description="Low complexity" evidence="4">
    <location>
        <begin position="14"/>
        <end position="26"/>
    </location>
</feature>
<organism evidence="6 7">
    <name type="scientific">Agromyces salentinus</name>
    <dbReference type="NCBI Taxonomy" id="269421"/>
    <lineage>
        <taxon>Bacteria</taxon>
        <taxon>Bacillati</taxon>
        <taxon>Actinomycetota</taxon>
        <taxon>Actinomycetes</taxon>
        <taxon>Micrococcales</taxon>
        <taxon>Microbacteriaceae</taxon>
        <taxon>Agromyces</taxon>
    </lineage>
</organism>
<dbReference type="Gene3D" id="2.60.130.10">
    <property type="entry name" value="Aromatic compound dioxygenase"/>
    <property type="match status" value="1"/>
</dbReference>
<evidence type="ECO:0000256" key="3">
    <source>
        <dbReference type="ARBA" id="ARBA00023002"/>
    </source>
</evidence>
<evidence type="ECO:0000313" key="6">
    <source>
        <dbReference type="EMBL" id="GAA1836306.1"/>
    </source>
</evidence>
<name>A0ABN2MSZ6_9MICO</name>
<keyword evidence="3" id="KW-0560">Oxidoreductase</keyword>
<feature type="domain" description="Intradiol ring-cleavage dioxygenases" evidence="5">
    <location>
        <begin position="67"/>
        <end position="134"/>
    </location>
</feature>
<accession>A0ABN2MSZ6</accession>
<dbReference type="PANTHER" id="PTHR33711">
    <property type="entry name" value="DIOXYGENASE, PUTATIVE (AFU_ORTHOLOGUE AFUA_2G02910)-RELATED"/>
    <property type="match status" value="1"/>
</dbReference>
<dbReference type="SUPFAM" id="SSF49482">
    <property type="entry name" value="Aromatic compound dioxygenase"/>
    <property type="match status" value="1"/>
</dbReference>
<dbReference type="InterPro" id="IPR050770">
    <property type="entry name" value="Intradiol_RC_Dioxygenase"/>
</dbReference>
<protein>
    <submittedName>
        <fullName evidence="6">Protocatechuate 3,4-dioxygenase subunit alpha</fullName>
    </submittedName>
</protein>
<dbReference type="InterPro" id="IPR000627">
    <property type="entry name" value="Intradiol_dOase_C"/>
</dbReference>
<comment type="caution">
    <text evidence="6">The sequence shown here is derived from an EMBL/GenBank/DDBJ whole genome shotgun (WGS) entry which is preliminary data.</text>
</comment>
<evidence type="ECO:0000256" key="4">
    <source>
        <dbReference type="SAM" id="MobiDB-lite"/>
    </source>
</evidence>
<dbReference type="EMBL" id="BAAANK010000005">
    <property type="protein sequence ID" value="GAA1836306.1"/>
    <property type="molecule type" value="Genomic_DNA"/>
</dbReference>
<sequence>MPEQPAPEAFDATDLPGADVGPGAADGPHRHPLGQTPSQTVGPFFGYALPYPGGPDVRAPWLPDAVRLHGTVFDGAGQPVPDAVVEIWGADAAGVTSTERGSFDRDLHGFSGFGRAAVDRDGHYSFTTIKPGAMRDGSAPYLLVALFARGVLHHLFTRSYFGDEPEANAADPLLSRIDPARRSTLVAEPDATASYRFDLRLQGEGETVFLDYGTEL</sequence>
<dbReference type="RefSeq" id="WP_157428710.1">
    <property type="nucleotide sequence ID" value="NZ_BAAANK010000005.1"/>
</dbReference>
<dbReference type="InterPro" id="IPR015889">
    <property type="entry name" value="Intradiol_dOase_core"/>
</dbReference>
<proteinExistence type="inferred from homology"/>
<dbReference type="Proteomes" id="UP001501746">
    <property type="component" value="Unassembled WGS sequence"/>
</dbReference>
<evidence type="ECO:0000313" key="7">
    <source>
        <dbReference type="Proteomes" id="UP001501746"/>
    </source>
</evidence>
<evidence type="ECO:0000259" key="5">
    <source>
        <dbReference type="Pfam" id="PF00775"/>
    </source>
</evidence>
<dbReference type="Pfam" id="PF00775">
    <property type="entry name" value="Dioxygenase_C"/>
    <property type="match status" value="1"/>
</dbReference>
<dbReference type="CDD" id="cd03463">
    <property type="entry name" value="3_4-PCD_alpha"/>
    <property type="match status" value="1"/>
</dbReference>